<organism evidence="2 3">
    <name type="scientific">Madurella fahalii</name>
    <dbReference type="NCBI Taxonomy" id="1157608"/>
    <lineage>
        <taxon>Eukaryota</taxon>
        <taxon>Fungi</taxon>
        <taxon>Dikarya</taxon>
        <taxon>Ascomycota</taxon>
        <taxon>Pezizomycotina</taxon>
        <taxon>Sordariomycetes</taxon>
        <taxon>Sordariomycetidae</taxon>
        <taxon>Sordariales</taxon>
        <taxon>Sordariales incertae sedis</taxon>
        <taxon>Madurella</taxon>
    </lineage>
</organism>
<dbReference type="Pfam" id="PF24674">
    <property type="entry name" value="MACPF_SNTX"/>
    <property type="match status" value="1"/>
</dbReference>
<sequence>MSQIKRPALGQIAHLGDFYDAGTDSFSSLSLLKSHPPPGSVRRTDNSGTEVAIIKEDTYEEKFHHLRVEAELGASILSG</sequence>
<keyword evidence="3" id="KW-1185">Reference proteome</keyword>
<name>A0ABQ0FWV4_9PEZI</name>
<accession>A0ABQ0FWV4</accession>
<reference evidence="2 3" key="1">
    <citation type="submission" date="2024-09" db="EMBL/GenBank/DDBJ databases">
        <title>Itraconazole resistance in Madurella fahalii resulting from another homologue of gene encoding cytochrome P450 14-alpha sterol demethylase (CYP51).</title>
        <authorList>
            <person name="Yoshioka I."/>
            <person name="Fahal A.H."/>
            <person name="Kaneko S."/>
            <person name="Yaguchi T."/>
        </authorList>
    </citation>
    <scope>NUCLEOTIDE SEQUENCE [LARGE SCALE GENOMIC DNA]</scope>
    <source>
        <strain evidence="2 3">IFM 68171</strain>
    </source>
</reference>
<comment type="caution">
    <text evidence="2">The sequence shown here is derived from an EMBL/GenBank/DDBJ whole genome shotgun (WGS) entry which is preliminary data.</text>
</comment>
<evidence type="ECO:0000313" key="2">
    <source>
        <dbReference type="EMBL" id="GAB1309981.1"/>
    </source>
</evidence>
<feature type="domain" description="SNTX MACPF/CDC-like" evidence="1">
    <location>
        <begin position="4"/>
        <end position="78"/>
    </location>
</feature>
<evidence type="ECO:0000259" key="1">
    <source>
        <dbReference type="Pfam" id="PF24674"/>
    </source>
</evidence>
<dbReference type="GeneID" id="98170936"/>
<dbReference type="Proteomes" id="UP001628179">
    <property type="component" value="Unassembled WGS sequence"/>
</dbReference>
<protein>
    <recommendedName>
        <fullName evidence="1">SNTX MACPF/CDC-like domain-containing protein</fullName>
    </recommendedName>
</protein>
<evidence type="ECO:0000313" key="3">
    <source>
        <dbReference type="Proteomes" id="UP001628179"/>
    </source>
</evidence>
<dbReference type="EMBL" id="BAAFSV010000001">
    <property type="protein sequence ID" value="GAB1309981.1"/>
    <property type="molecule type" value="Genomic_DNA"/>
</dbReference>
<dbReference type="RefSeq" id="XP_070911714.1">
    <property type="nucleotide sequence ID" value="XM_071055613.1"/>
</dbReference>
<gene>
    <name evidence="2" type="ORF">MFIFM68171_00191</name>
</gene>
<proteinExistence type="predicted"/>
<dbReference type="InterPro" id="IPR056072">
    <property type="entry name" value="SNTX_MACPF/CDC-like_dom"/>
</dbReference>